<accession>A0AAD6IIL0</accession>
<evidence type="ECO:0000256" key="5">
    <source>
        <dbReference type="ARBA" id="ARBA00049233"/>
    </source>
</evidence>
<dbReference type="SUPFAM" id="SSF51735">
    <property type="entry name" value="NAD(P)-binding Rossmann-fold domains"/>
    <property type="match status" value="1"/>
</dbReference>
<dbReference type="EMBL" id="JAQJZL010000002">
    <property type="protein sequence ID" value="KAJ6051235.1"/>
    <property type="molecule type" value="Genomic_DNA"/>
</dbReference>
<dbReference type="EC" id="1.1.1.179" evidence="3"/>
<gene>
    <name evidence="7" type="ORF">N7460_001769</name>
</gene>
<dbReference type="Gene3D" id="3.40.50.720">
    <property type="entry name" value="NAD(P)-binding Rossmann-like Domain"/>
    <property type="match status" value="1"/>
</dbReference>
<evidence type="ECO:0000256" key="4">
    <source>
        <dbReference type="ARBA" id="ARBA00042988"/>
    </source>
</evidence>
<feature type="domain" description="Gfo/Idh/MocA-like oxidoreductase N-terminal" evidence="6">
    <location>
        <begin position="8"/>
        <end position="137"/>
    </location>
</feature>
<dbReference type="InterPro" id="IPR036291">
    <property type="entry name" value="NAD(P)-bd_dom_sf"/>
</dbReference>
<proteinExistence type="inferred from homology"/>
<keyword evidence="2" id="KW-0560">Oxidoreductase</keyword>
<protein>
    <recommendedName>
        <fullName evidence="3">D-xylose 1-dehydrogenase (NADP(+), D-xylono-1,5-lactone-forming)</fullName>
        <ecNumber evidence="3">1.1.1.179</ecNumber>
    </recommendedName>
    <alternativeName>
        <fullName evidence="4">D-xylose-NADP dehydrogenase</fullName>
    </alternativeName>
</protein>
<dbReference type="InterPro" id="IPR050984">
    <property type="entry name" value="Gfo/Idh/MocA_domain"/>
</dbReference>
<dbReference type="Proteomes" id="UP001219568">
    <property type="component" value="Unassembled WGS sequence"/>
</dbReference>
<keyword evidence="8" id="KW-1185">Reference proteome</keyword>
<name>A0AAD6IIL0_PENCN</name>
<dbReference type="PANTHER" id="PTHR22604">
    <property type="entry name" value="OXIDOREDUCTASES"/>
    <property type="match status" value="1"/>
</dbReference>
<reference evidence="7" key="1">
    <citation type="journal article" date="2023" name="IMA Fungus">
        <title>Comparative genomic study of the Penicillium genus elucidates a diverse pangenome and 15 lateral gene transfer events.</title>
        <authorList>
            <person name="Petersen C."/>
            <person name="Sorensen T."/>
            <person name="Nielsen M.R."/>
            <person name="Sondergaard T.E."/>
            <person name="Sorensen J.L."/>
            <person name="Fitzpatrick D.A."/>
            <person name="Frisvad J.C."/>
            <person name="Nielsen K.L."/>
        </authorList>
    </citation>
    <scope>NUCLEOTIDE SEQUENCE</scope>
    <source>
        <strain evidence="7">IBT 15450</strain>
    </source>
</reference>
<evidence type="ECO:0000313" key="8">
    <source>
        <dbReference type="Proteomes" id="UP001219568"/>
    </source>
</evidence>
<evidence type="ECO:0000313" key="7">
    <source>
        <dbReference type="EMBL" id="KAJ6051235.1"/>
    </source>
</evidence>
<sequence length="375" mass="41180">MSSPLPELRWGIIATGMIASWFVTDLSLNRPDARAKHTIRAIGSSSKAKAQKFMEDFIPSSEHPSVSCHGSYADVYTDPNVDIVYIATPHAFHKQNCLDAINAGKHVLCEKPFTINAQEAKLVIDAAREKGVFVMEGLWTRFFPIASKWNELLHTQQVLGNINRTFVDFSLDMPLKELPATSRLLDVKLGAGSLLDIGIYAITWGLLSLETPGAREQPQISAKQTLVNGVDVSSSLLLYYDQTGRQGIITSSLLHKSNEVFARVEGSRGTLFLSGSAASMPDTITLSLKPSNAGKDMGDKRHGVDDAERHEEVFRFEETTGGKGFYYEADAIALDICSGKKESVVMPLDETLRVMQIMDEVRAQGGAKFPQDEQA</sequence>
<dbReference type="AlphaFoldDB" id="A0AAD6IIL0"/>
<dbReference type="GO" id="GO:0047837">
    <property type="term" value="F:D-xylose 1-dehydrogenase (NADP+) activity"/>
    <property type="evidence" value="ECO:0007669"/>
    <property type="project" value="UniProtKB-EC"/>
</dbReference>
<reference evidence="7" key="2">
    <citation type="submission" date="2023-01" db="EMBL/GenBank/DDBJ databases">
        <authorList>
            <person name="Petersen C."/>
        </authorList>
    </citation>
    <scope>NUCLEOTIDE SEQUENCE</scope>
    <source>
        <strain evidence="7">IBT 15450</strain>
    </source>
</reference>
<comment type="caution">
    <text evidence="7">The sequence shown here is derived from an EMBL/GenBank/DDBJ whole genome shotgun (WGS) entry which is preliminary data.</text>
</comment>
<dbReference type="Gene3D" id="3.30.360.10">
    <property type="entry name" value="Dihydrodipicolinate Reductase, domain 2"/>
    <property type="match status" value="1"/>
</dbReference>
<dbReference type="PANTHER" id="PTHR22604:SF105">
    <property type="entry name" value="TRANS-1,2-DIHYDROBENZENE-1,2-DIOL DEHYDROGENASE"/>
    <property type="match status" value="1"/>
</dbReference>
<evidence type="ECO:0000256" key="3">
    <source>
        <dbReference type="ARBA" id="ARBA00038984"/>
    </source>
</evidence>
<evidence type="ECO:0000259" key="6">
    <source>
        <dbReference type="Pfam" id="PF01408"/>
    </source>
</evidence>
<dbReference type="InterPro" id="IPR000683">
    <property type="entry name" value="Gfo/Idh/MocA-like_OxRdtase_N"/>
</dbReference>
<organism evidence="7 8">
    <name type="scientific">Penicillium canescens</name>
    <dbReference type="NCBI Taxonomy" id="5083"/>
    <lineage>
        <taxon>Eukaryota</taxon>
        <taxon>Fungi</taxon>
        <taxon>Dikarya</taxon>
        <taxon>Ascomycota</taxon>
        <taxon>Pezizomycotina</taxon>
        <taxon>Eurotiomycetes</taxon>
        <taxon>Eurotiomycetidae</taxon>
        <taxon>Eurotiales</taxon>
        <taxon>Aspergillaceae</taxon>
        <taxon>Penicillium</taxon>
    </lineage>
</organism>
<evidence type="ECO:0000256" key="1">
    <source>
        <dbReference type="ARBA" id="ARBA00010928"/>
    </source>
</evidence>
<dbReference type="Pfam" id="PF01408">
    <property type="entry name" value="GFO_IDH_MocA"/>
    <property type="match status" value="1"/>
</dbReference>
<dbReference type="GO" id="GO:0000166">
    <property type="term" value="F:nucleotide binding"/>
    <property type="evidence" value="ECO:0007669"/>
    <property type="project" value="InterPro"/>
</dbReference>
<evidence type="ECO:0000256" key="2">
    <source>
        <dbReference type="ARBA" id="ARBA00023002"/>
    </source>
</evidence>
<comment type="similarity">
    <text evidence="1">Belongs to the Gfo/Idh/MocA family.</text>
</comment>
<dbReference type="SUPFAM" id="SSF55347">
    <property type="entry name" value="Glyceraldehyde-3-phosphate dehydrogenase-like, C-terminal domain"/>
    <property type="match status" value="1"/>
</dbReference>
<comment type="catalytic activity">
    <reaction evidence="5">
        <text>D-xylose + NADP(+) = D-xylono-1,5-lactone + NADPH + H(+)</text>
        <dbReference type="Rhea" id="RHEA:22000"/>
        <dbReference type="ChEBI" id="CHEBI:15378"/>
        <dbReference type="ChEBI" id="CHEBI:15867"/>
        <dbReference type="ChEBI" id="CHEBI:53455"/>
        <dbReference type="ChEBI" id="CHEBI:57783"/>
        <dbReference type="ChEBI" id="CHEBI:58349"/>
        <dbReference type="EC" id="1.1.1.179"/>
    </reaction>
</comment>